<proteinExistence type="predicted"/>
<gene>
    <name evidence="2" type="ORF">FVEG_17161</name>
</gene>
<feature type="compositionally biased region" description="Low complexity" evidence="1">
    <location>
        <begin position="40"/>
        <end position="51"/>
    </location>
</feature>
<dbReference type="GeneID" id="30074037"/>
<dbReference type="KEGG" id="fvr:FVEG_17161"/>
<evidence type="ECO:0000313" key="2">
    <source>
        <dbReference type="EMBL" id="EWG53715.1"/>
    </source>
</evidence>
<name>W7N0L3_GIBM7</name>
<accession>W7N0L3</accession>
<dbReference type="Proteomes" id="UP000009096">
    <property type="component" value="Chromosome 4"/>
</dbReference>
<dbReference type="EMBL" id="CM000581">
    <property type="protein sequence ID" value="EWG53715.1"/>
    <property type="molecule type" value="Genomic_DNA"/>
</dbReference>
<keyword evidence="3" id="KW-1185">Reference proteome</keyword>
<evidence type="ECO:0000256" key="1">
    <source>
        <dbReference type="SAM" id="MobiDB-lite"/>
    </source>
</evidence>
<organism evidence="2 3">
    <name type="scientific">Gibberella moniliformis (strain M3125 / FGSC 7600)</name>
    <name type="common">Maize ear and stalk rot fungus</name>
    <name type="synonym">Fusarium verticillioides</name>
    <dbReference type="NCBI Taxonomy" id="334819"/>
    <lineage>
        <taxon>Eukaryota</taxon>
        <taxon>Fungi</taxon>
        <taxon>Dikarya</taxon>
        <taxon>Ascomycota</taxon>
        <taxon>Pezizomycotina</taxon>
        <taxon>Sordariomycetes</taxon>
        <taxon>Hypocreomycetidae</taxon>
        <taxon>Hypocreales</taxon>
        <taxon>Nectriaceae</taxon>
        <taxon>Fusarium</taxon>
        <taxon>Fusarium fujikuroi species complex</taxon>
    </lineage>
</organism>
<feature type="region of interest" description="Disordered" evidence="1">
    <location>
        <begin position="27"/>
        <end position="57"/>
    </location>
</feature>
<dbReference type="AlphaFoldDB" id="W7N0L3"/>
<sequence>MSPSDLLSKPEFFGYLHLASSSVVAPASHNSGEEEHIKWTTAPAPAATSAPAPTPKI</sequence>
<protein>
    <submittedName>
        <fullName evidence="2">Uncharacterized protein</fullName>
    </submittedName>
</protein>
<reference evidence="2 3" key="1">
    <citation type="journal article" date="2010" name="Nature">
        <title>Comparative genomics reveals mobile pathogenicity chromosomes in Fusarium.</title>
        <authorList>
            <person name="Ma L.J."/>
            <person name="van der Does H.C."/>
            <person name="Borkovich K.A."/>
            <person name="Coleman J.J."/>
            <person name="Daboussi M.J."/>
            <person name="Di Pietro A."/>
            <person name="Dufresne M."/>
            <person name="Freitag M."/>
            <person name="Grabherr M."/>
            <person name="Henrissat B."/>
            <person name="Houterman P.M."/>
            <person name="Kang S."/>
            <person name="Shim W.B."/>
            <person name="Woloshuk C."/>
            <person name="Xie X."/>
            <person name="Xu J.R."/>
            <person name="Antoniw J."/>
            <person name="Baker S.E."/>
            <person name="Bluhm B.H."/>
            <person name="Breakspear A."/>
            <person name="Brown D.W."/>
            <person name="Butchko R.A."/>
            <person name="Chapman S."/>
            <person name="Coulson R."/>
            <person name="Coutinho P.M."/>
            <person name="Danchin E.G."/>
            <person name="Diener A."/>
            <person name="Gale L.R."/>
            <person name="Gardiner D.M."/>
            <person name="Goff S."/>
            <person name="Hammond-Kosack K.E."/>
            <person name="Hilburn K."/>
            <person name="Hua-Van A."/>
            <person name="Jonkers W."/>
            <person name="Kazan K."/>
            <person name="Kodira C.D."/>
            <person name="Koehrsen M."/>
            <person name="Kumar L."/>
            <person name="Lee Y.H."/>
            <person name="Li L."/>
            <person name="Manners J.M."/>
            <person name="Miranda-Saavedra D."/>
            <person name="Mukherjee M."/>
            <person name="Park G."/>
            <person name="Park J."/>
            <person name="Park S.Y."/>
            <person name="Proctor R.H."/>
            <person name="Regev A."/>
            <person name="Ruiz-Roldan M.C."/>
            <person name="Sain D."/>
            <person name="Sakthikumar S."/>
            <person name="Sykes S."/>
            <person name="Schwartz D.C."/>
            <person name="Turgeon B.G."/>
            <person name="Wapinski I."/>
            <person name="Yoder O."/>
            <person name="Young S."/>
            <person name="Zeng Q."/>
            <person name="Zhou S."/>
            <person name="Galagan J."/>
            <person name="Cuomo C.A."/>
            <person name="Kistler H.C."/>
            <person name="Rep M."/>
        </authorList>
    </citation>
    <scope>NUCLEOTIDE SEQUENCE [LARGE SCALE GENOMIC DNA]</scope>
    <source>
        <strain evidence="3">M3125 / FGSC 7600</strain>
    </source>
</reference>
<dbReference type="RefSeq" id="XP_018759906.1">
    <property type="nucleotide sequence ID" value="XM_018906433.1"/>
</dbReference>
<dbReference type="EMBL" id="DS022259">
    <property type="protein sequence ID" value="EWG53715.1"/>
    <property type="molecule type" value="Genomic_DNA"/>
</dbReference>
<evidence type="ECO:0000313" key="3">
    <source>
        <dbReference type="Proteomes" id="UP000009096"/>
    </source>
</evidence>
<dbReference type="VEuPathDB" id="FungiDB:FVEG_17161"/>